<dbReference type="SFLD" id="SFLDS00003">
    <property type="entry name" value="Haloacid_Dehalogenase"/>
    <property type="match status" value="1"/>
</dbReference>
<dbReference type="InterPro" id="IPR006439">
    <property type="entry name" value="HAD-SF_hydro_IA"/>
</dbReference>
<dbReference type="SFLD" id="SFLDG01129">
    <property type="entry name" value="C1.5:_HAD__Beta-PGM__Phosphata"/>
    <property type="match status" value="1"/>
</dbReference>
<name>A0A6A4H8D9_9AGAR</name>
<reference evidence="1" key="1">
    <citation type="journal article" date="2019" name="Environ. Microbiol.">
        <title>Fungal ecological strategies reflected in gene transcription - a case study of two litter decomposers.</title>
        <authorList>
            <person name="Barbi F."/>
            <person name="Kohler A."/>
            <person name="Barry K."/>
            <person name="Baskaran P."/>
            <person name="Daum C."/>
            <person name="Fauchery L."/>
            <person name="Ihrmark K."/>
            <person name="Kuo A."/>
            <person name="LaButti K."/>
            <person name="Lipzen A."/>
            <person name="Morin E."/>
            <person name="Grigoriev I.V."/>
            <person name="Henrissat B."/>
            <person name="Lindahl B."/>
            <person name="Martin F."/>
        </authorList>
    </citation>
    <scope>NUCLEOTIDE SEQUENCE</scope>
    <source>
        <strain evidence="1">JB14</strain>
    </source>
</reference>
<protein>
    <submittedName>
        <fullName evidence="1">Haloacid dehalogenase-like hydrolase family protein</fullName>
    </submittedName>
</protein>
<proteinExistence type="predicted"/>
<dbReference type="InterPro" id="IPR036412">
    <property type="entry name" value="HAD-like_sf"/>
</dbReference>
<evidence type="ECO:0000313" key="2">
    <source>
        <dbReference type="Proteomes" id="UP000799118"/>
    </source>
</evidence>
<dbReference type="AlphaFoldDB" id="A0A6A4H8D9"/>
<dbReference type="OrthoDB" id="2107174at2759"/>
<keyword evidence="1" id="KW-0378">Hydrolase</keyword>
<dbReference type="Pfam" id="PF13419">
    <property type="entry name" value="HAD_2"/>
    <property type="match status" value="1"/>
</dbReference>
<keyword evidence="2" id="KW-1185">Reference proteome</keyword>
<organism evidence="1 2">
    <name type="scientific">Gymnopus androsaceus JB14</name>
    <dbReference type="NCBI Taxonomy" id="1447944"/>
    <lineage>
        <taxon>Eukaryota</taxon>
        <taxon>Fungi</taxon>
        <taxon>Dikarya</taxon>
        <taxon>Basidiomycota</taxon>
        <taxon>Agaricomycotina</taxon>
        <taxon>Agaricomycetes</taxon>
        <taxon>Agaricomycetidae</taxon>
        <taxon>Agaricales</taxon>
        <taxon>Marasmiineae</taxon>
        <taxon>Omphalotaceae</taxon>
        <taxon>Gymnopus</taxon>
    </lineage>
</organism>
<dbReference type="Proteomes" id="UP000799118">
    <property type="component" value="Unassembled WGS sequence"/>
</dbReference>
<dbReference type="InterPro" id="IPR023214">
    <property type="entry name" value="HAD_sf"/>
</dbReference>
<dbReference type="InterPro" id="IPR044999">
    <property type="entry name" value="CbbY-like"/>
</dbReference>
<dbReference type="CDD" id="cd07505">
    <property type="entry name" value="HAD_BPGM-like"/>
    <property type="match status" value="1"/>
</dbReference>
<accession>A0A6A4H8D9</accession>
<evidence type="ECO:0000313" key="1">
    <source>
        <dbReference type="EMBL" id="KAE9393465.1"/>
    </source>
</evidence>
<dbReference type="InterPro" id="IPR023198">
    <property type="entry name" value="PGP-like_dom2"/>
</dbReference>
<dbReference type="GO" id="GO:0016791">
    <property type="term" value="F:phosphatase activity"/>
    <property type="evidence" value="ECO:0007669"/>
    <property type="project" value="UniProtKB-ARBA"/>
</dbReference>
<sequence length="254" mass="27918">MKTKVTTHILFDCDNTLVLSEALAFEACAELSNEILSSHNVADRYTGEQLLSDFVGKNFRGMLIDLQDRYKFTLPKEEEDRYVSMEEDKVIEKLREKLVSCDGVDEVLERLAKSGKYQMAVVSSSAHRRVMASLEKANQATYFPPDRVFSAATSLPKPTSKPDPAIYLFACEKLGTSPLACVAVEDSKSGATSAVRAGIPMIAYVGSYETPKKRDEMAKTLKDIGAAAVMYNWADFENCLEQAGCNVSDAPAAL</sequence>
<dbReference type="InterPro" id="IPR041492">
    <property type="entry name" value="HAD_2"/>
</dbReference>
<dbReference type="SUPFAM" id="SSF56784">
    <property type="entry name" value="HAD-like"/>
    <property type="match status" value="1"/>
</dbReference>
<dbReference type="Gene3D" id="1.10.150.240">
    <property type="entry name" value="Putative phosphatase, domain 2"/>
    <property type="match status" value="1"/>
</dbReference>
<gene>
    <name evidence="1" type="ORF">BT96DRAFT_1023015</name>
</gene>
<dbReference type="PANTHER" id="PTHR42896:SF2">
    <property type="entry name" value="CBBY-LIKE PROTEIN"/>
    <property type="match status" value="1"/>
</dbReference>
<dbReference type="Gene3D" id="3.40.50.1000">
    <property type="entry name" value="HAD superfamily/HAD-like"/>
    <property type="match status" value="1"/>
</dbReference>
<dbReference type="PANTHER" id="PTHR42896">
    <property type="entry name" value="XYLULOSE-1,5-BISPHOSPHATE (XUBP) PHOSPHATASE"/>
    <property type="match status" value="1"/>
</dbReference>
<dbReference type="NCBIfam" id="TIGR01509">
    <property type="entry name" value="HAD-SF-IA-v3"/>
    <property type="match status" value="1"/>
</dbReference>
<dbReference type="EMBL" id="ML769571">
    <property type="protein sequence ID" value="KAE9393465.1"/>
    <property type="molecule type" value="Genomic_DNA"/>
</dbReference>